<sequence length="124" mass="13412">MPYPSYTNFVSKVDADGNEVAGIHLPPVAAPTGTYTGWALRAAPFAENDGGESAGQYIPFKTTKAERITAGDARLSLEERYGNHNGYVEAVTKAVQNLVKNRLLLPEDATSYISEAEQSNVLQH</sequence>
<dbReference type="AlphaFoldDB" id="A0A2T5J9H1"/>
<organism evidence="2 3">
    <name type="scientific">Mucilaginibacter yixingensis</name>
    <dbReference type="NCBI Taxonomy" id="1295612"/>
    <lineage>
        <taxon>Bacteria</taxon>
        <taxon>Pseudomonadati</taxon>
        <taxon>Bacteroidota</taxon>
        <taxon>Sphingobacteriia</taxon>
        <taxon>Sphingobacteriales</taxon>
        <taxon>Sphingobacteriaceae</taxon>
        <taxon>Mucilaginibacter</taxon>
    </lineage>
</organism>
<dbReference type="EMBL" id="QAOQ01000004">
    <property type="protein sequence ID" value="PTQ96707.1"/>
    <property type="molecule type" value="Genomic_DNA"/>
</dbReference>
<reference evidence="2 3" key="1">
    <citation type="submission" date="2018-04" db="EMBL/GenBank/DDBJ databases">
        <title>Genomic Encyclopedia of Archaeal and Bacterial Type Strains, Phase II (KMG-II): from individual species to whole genera.</title>
        <authorList>
            <person name="Goeker M."/>
        </authorList>
    </citation>
    <scope>NUCLEOTIDE SEQUENCE [LARGE SCALE GENOMIC DNA]</scope>
    <source>
        <strain evidence="2 3">DSM 26809</strain>
    </source>
</reference>
<dbReference type="Pfam" id="PF20091">
    <property type="entry name" value="Abhydrolase_10"/>
    <property type="match status" value="1"/>
</dbReference>
<keyword evidence="3" id="KW-1185">Reference proteome</keyword>
<gene>
    <name evidence="2" type="ORF">C8P68_104195</name>
</gene>
<proteinExistence type="predicted"/>
<accession>A0A2T5J9H1</accession>
<evidence type="ECO:0000313" key="3">
    <source>
        <dbReference type="Proteomes" id="UP000244168"/>
    </source>
</evidence>
<dbReference type="Proteomes" id="UP000244168">
    <property type="component" value="Unassembled WGS sequence"/>
</dbReference>
<feature type="domain" description="Alpha/beta hydrolase" evidence="1">
    <location>
        <begin position="12"/>
        <end position="112"/>
    </location>
</feature>
<dbReference type="OrthoDB" id="9779952at2"/>
<comment type="caution">
    <text evidence="2">The sequence shown here is derived from an EMBL/GenBank/DDBJ whole genome shotgun (WGS) entry which is preliminary data.</text>
</comment>
<dbReference type="RefSeq" id="WP_107828663.1">
    <property type="nucleotide sequence ID" value="NZ_CP160205.1"/>
</dbReference>
<name>A0A2T5J9H1_9SPHI</name>
<evidence type="ECO:0000313" key="2">
    <source>
        <dbReference type="EMBL" id="PTQ96707.1"/>
    </source>
</evidence>
<evidence type="ECO:0000259" key="1">
    <source>
        <dbReference type="Pfam" id="PF20091"/>
    </source>
</evidence>
<protein>
    <recommendedName>
        <fullName evidence="1">Alpha/beta hydrolase domain-containing protein</fullName>
    </recommendedName>
</protein>
<dbReference type="InterPro" id="IPR045394">
    <property type="entry name" value="Abhydrolase_dom"/>
</dbReference>